<evidence type="ECO:0000313" key="2">
    <source>
        <dbReference type="EMBL" id="QHV97751.1"/>
    </source>
</evidence>
<organism evidence="2 3">
    <name type="scientific">Spirosoma endbachense</name>
    <dbReference type="NCBI Taxonomy" id="2666025"/>
    <lineage>
        <taxon>Bacteria</taxon>
        <taxon>Pseudomonadati</taxon>
        <taxon>Bacteroidota</taxon>
        <taxon>Cytophagia</taxon>
        <taxon>Cytophagales</taxon>
        <taxon>Cytophagaceae</taxon>
        <taxon>Spirosoma</taxon>
    </lineage>
</organism>
<dbReference type="EMBL" id="CP045997">
    <property type="protein sequence ID" value="QHV97751.1"/>
    <property type="molecule type" value="Genomic_DNA"/>
</dbReference>
<dbReference type="Pfam" id="PF14302">
    <property type="entry name" value="DUF4377"/>
    <property type="match status" value="1"/>
</dbReference>
<sequence length="107" mass="12262">MKQVFSLGFLLLVFLSCDKNTVKPAIVEMQIADHQQDCMGVSPQKCLLVKINNDTSWQLFYGNIEGFAYEAGFEYKLLVKREKIDNPPADSSDLRYSLVKLVEKNRQ</sequence>
<dbReference type="KEGG" id="senf:GJR95_23290"/>
<dbReference type="RefSeq" id="WP_162388162.1">
    <property type="nucleotide sequence ID" value="NZ_CP045997.1"/>
</dbReference>
<name>A0A6P1VX37_9BACT</name>
<dbReference type="InterPro" id="IPR025485">
    <property type="entry name" value="DUF4377"/>
</dbReference>
<protein>
    <submittedName>
        <fullName evidence="2">DUF4377 domain-containing protein</fullName>
    </submittedName>
</protein>
<feature type="domain" description="DUF4377" evidence="1">
    <location>
        <begin position="31"/>
        <end position="104"/>
    </location>
</feature>
<accession>A0A6P1VX37</accession>
<gene>
    <name evidence="2" type="ORF">GJR95_23290</name>
</gene>
<evidence type="ECO:0000259" key="1">
    <source>
        <dbReference type="Pfam" id="PF14302"/>
    </source>
</evidence>
<proteinExistence type="predicted"/>
<dbReference type="PROSITE" id="PS51257">
    <property type="entry name" value="PROKAR_LIPOPROTEIN"/>
    <property type="match status" value="1"/>
</dbReference>
<dbReference type="AlphaFoldDB" id="A0A6P1VX37"/>
<dbReference type="Proteomes" id="UP000464577">
    <property type="component" value="Chromosome"/>
</dbReference>
<reference evidence="2 3" key="1">
    <citation type="submission" date="2019-11" db="EMBL/GenBank/DDBJ databases">
        <title>Spirosoma endbachense sp. nov., isolated from a natural salt meadow.</title>
        <authorList>
            <person name="Rojas J."/>
            <person name="Ambika Manirajan B."/>
            <person name="Ratering S."/>
            <person name="Suarez C."/>
            <person name="Geissler-Plaum R."/>
            <person name="Schnell S."/>
        </authorList>
    </citation>
    <scope>NUCLEOTIDE SEQUENCE [LARGE SCALE GENOMIC DNA]</scope>
    <source>
        <strain evidence="2 3">I-24</strain>
    </source>
</reference>
<keyword evidence="3" id="KW-1185">Reference proteome</keyword>
<evidence type="ECO:0000313" key="3">
    <source>
        <dbReference type="Proteomes" id="UP000464577"/>
    </source>
</evidence>